<dbReference type="InterPro" id="IPR021474">
    <property type="entry name" value="DUF3127"/>
</dbReference>
<organism evidence="2">
    <name type="scientific">termite gut metagenome</name>
    <dbReference type="NCBI Taxonomy" id="433724"/>
    <lineage>
        <taxon>unclassified sequences</taxon>
        <taxon>metagenomes</taxon>
        <taxon>organismal metagenomes</taxon>
    </lineage>
</organism>
<feature type="region of interest" description="Disordered" evidence="1">
    <location>
        <begin position="93"/>
        <end position="127"/>
    </location>
</feature>
<dbReference type="Pfam" id="PF11325">
    <property type="entry name" value="DUF3127"/>
    <property type="match status" value="1"/>
</dbReference>
<gene>
    <name evidence="2" type="ORF">EZS27_020898</name>
</gene>
<dbReference type="EMBL" id="SNRY01001510">
    <property type="protein sequence ID" value="KAA6330387.1"/>
    <property type="molecule type" value="Genomic_DNA"/>
</dbReference>
<evidence type="ECO:0000256" key="1">
    <source>
        <dbReference type="SAM" id="MobiDB-lite"/>
    </source>
</evidence>
<protein>
    <recommendedName>
        <fullName evidence="3">DUF3127 domain-containing protein</fullName>
    </recommendedName>
</protein>
<evidence type="ECO:0008006" key="3">
    <source>
        <dbReference type="Google" id="ProtNLM"/>
    </source>
</evidence>
<reference evidence="2" key="1">
    <citation type="submission" date="2019-03" db="EMBL/GenBank/DDBJ databases">
        <title>Single cell metagenomics reveals metabolic interactions within the superorganism composed of flagellate Streblomastix strix and complex community of Bacteroidetes bacteria on its surface.</title>
        <authorList>
            <person name="Treitli S.C."/>
            <person name="Kolisko M."/>
            <person name="Husnik F."/>
            <person name="Keeling P."/>
            <person name="Hampl V."/>
        </authorList>
    </citation>
    <scope>NUCLEOTIDE SEQUENCE</scope>
    <source>
        <strain evidence="2">STM</strain>
    </source>
</reference>
<dbReference type="AlphaFoldDB" id="A0A5J4R8H5"/>
<evidence type="ECO:0000313" key="2">
    <source>
        <dbReference type="EMBL" id="KAA6330387.1"/>
    </source>
</evidence>
<sequence>MDLTGKIIAILQPKGGISKSSGNEWKAQEYVIETNEQYPKKMCFEVFGAEKIQQFNIQQGEELTVSFDIDARPWQDRWFNSIRAWKVERITTANTSPIAPPPNAPASTTATTVPELVQENADDDLPF</sequence>
<accession>A0A5J4R8H5</accession>
<name>A0A5J4R8H5_9ZZZZ</name>
<comment type="caution">
    <text evidence="2">The sequence shown here is derived from an EMBL/GenBank/DDBJ whole genome shotgun (WGS) entry which is preliminary data.</text>
</comment>
<proteinExistence type="predicted"/>